<dbReference type="Gene3D" id="1.25.40.90">
    <property type="match status" value="1"/>
</dbReference>
<gene>
    <name evidence="3" type="ORF">L596_025036</name>
</gene>
<dbReference type="InterPro" id="IPR008942">
    <property type="entry name" value="ENTH_VHS"/>
</dbReference>
<organism evidence="3 4">
    <name type="scientific">Steinernema carpocapsae</name>
    <name type="common">Entomopathogenic nematode</name>
    <dbReference type="NCBI Taxonomy" id="34508"/>
    <lineage>
        <taxon>Eukaryota</taxon>
        <taxon>Metazoa</taxon>
        <taxon>Ecdysozoa</taxon>
        <taxon>Nematoda</taxon>
        <taxon>Chromadorea</taxon>
        <taxon>Rhabditida</taxon>
        <taxon>Tylenchina</taxon>
        <taxon>Panagrolaimomorpha</taxon>
        <taxon>Strongyloidoidea</taxon>
        <taxon>Steinernematidae</taxon>
        <taxon>Steinernema</taxon>
    </lineage>
</organism>
<reference evidence="3 4" key="2">
    <citation type="journal article" date="2019" name="G3 (Bethesda)">
        <title>Hybrid Assembly of the Genome of the Entomopathogenic Nematode Steinernema carpocapsae Identifies the X-Chromosome.</title>
        <authorList>
            <person name="Serra L."/>
            <person name="Macchietto M."/>
            <person name="Macias-Munoz A."/>
            <person name="McGill C.J."/>
            <person name="Rodriguez I.M."/>
            <person name="Rodriguez B."/>
            <person name="Murad R."/>
            <person name="Mortazavi A."/>
        </authorList>
    </citation>
    <scope>NUCLEOTIDE SEQUENCE [LARGE SCALE GENOMIC DNA]</scope>
    <source>
        <strain evidence="3 4">ALL</strain>
    </source>
</reference>
<feature type="compositionally biased region" description="Basic and acidic residues" evidence="1">
    <location>
        <begin position="147"/>
        <end position="160"/>
    </location>
</feature>
<dbReference type="GO" id="GO:0031124">
    <property type="term" value="P:mRNA 3'-end processing"/>
    <property type="evidence" value="ECO:0007669"/>
    <property type="project" value="TreeGrafter"/>
</dbReference>
<proteinExistence type="predicted"/>
<name>A0A4U5M6S5_STECR</name>
<accession>A0A4U5M6S5</accession>
<dbReference type="Gene3D" id="6.10.250.2560">
    <property type="match status" value="1"/>
</dbReference>
<sequence>MCCYPFTLKMGEATSPSGFSEESMIRKLRSLQGTADGITRLSTWMRHHHNTHGPKMVKLWHSELKNTRNPDRILNLMYLANDVIQFSVRKPSDAKFAHEFFGVLDSAMRHVAQYGKDETKKKVHRILNVWEERSTFPSNQVEVLRRSLKGERKRSHDSSHSSHGHRKSSASVDVEMDADSSQGPSCSAEDRERAMQNLARATKDLVDSLAQIADPPSGDADTRRRLATYPEAIANPNLLTRIKNEAEADALLKTVDDAHDIVKTYCEKLFGELNSRRQIQKALEEYDQELKRELPRNEQMCHEAKAIKAKLEEEKTEVLRHFDSMPDMSDLQRSKPMPSLGDLFKSQ</sequence>
<dbReference type="OrthoDB" id="1708588at2759"/>
<comment type="caution">
    <text evidence="3">The sequence shown here is derived from an EMBL/GenBank/DDBJ whole genome shotgun (WGS) entry which is preliminary data.</text>
</comment>
<dbReference type="Pfam" id="PF04818">
    <property type="entry name" value="CID"/>
    <property type="match status" value="1"/>
</dbReference>
<dbReference type="STRING" id="34508.A0A4U5M6S5"/>
<evidence type="ECO:0000313" key="4">
    <source>
        <dbReference type="Proteomes" id="UP000298663"/>
    </source>
</evidence>
<dbReference type="SUPFAM" id="SSF48464">
    <property type="entry name" value="ENTH/VHS domain"/>
    <property type="match status" value="1"/>
</dbReference>
<feature type="domain" description="CID" evidence="2">
    <location>
        <begin position="16"/>
        <end position="152"/>
    </location>
</feature>
<keyword evidence="4" id="KW-1185">Reference proteome</keyword>
<evidence type="ECO:0000256" key="1">
    <source>
        <dbReference type="SAM" id="MobiDB-lite"/>
    </source>
</evidence>
<dbReference type="InterPro" id="IPR032337">
    <property type="entry name" value="RPRD1A/B_C"/>
</dbReference>
<dbReference type="InterPro" id="IPR006569">
    <property type="entry name" value="CID_dom"/>
</dbReference>
<dbReference type="Proteomes" id="UP000298663">
    <property type="component" value="Unassembled WGS sequence"/>
</dbReference>
<dbReference type="SMART" id="SM00582">
    <property type="entry name" value="RPR"/>
    <property type="match status" value="1"/>
</dbReference>
<reference evidence="3 4" key="1">
    <citation type="journal article" date="2015" name="Genome Biol.">
        <title>Comparative genomics of Steinernema reveals deeply conserved gene regulatory networks.</title>
        <authorList>
            <person name="Dillman A.R."/>
            <person name="Macchietto M."/>
            <person name="Porter C.F."/>
            <person name="Rogers A."/>
            <person name="Williams B."/>
            <person name="Antoshechkin I."/>
            <person name="Lee M.M."/>
            <person name="Goodwin Z."/>
            <person name="Lu X."/>
            <person name="Lewis E.E."/>
            <person name="Goodrich-Blair H."/>
            <person name="Stock S.P."/>
            <person name="Adams B.J."/>
            <person name="Sternberg P.W."/>
            <person name="Mortazavi A."/>
        </authorList>
    </citation>
    <scope>NUCLEOTIDE SEQUENCE [LARGE SCALE GENOMIC DNA]</scope>
    <source>
        <strain evidence="3 4">ALL</strain>
    </source>
</reference>
<dbReference type="GO" id="GO:0000993">
    <property type="term" value="F:RNA polymerase II complex binding"/>
    <property type="evidence" value="ECO:0007669"/>
    <property type="project" value="TreeGrafter"/>
</dbReference>
<feature type="region of interest" description="Disordered" evidence="1">
    <location>
        <begin position="323"/>
        <end position="347"/>
    </location>
</feature>
<evidence type="ECO:0000313" key="3">
    <source>
        <dbReference type="EMBL" id="TKR64522.1"/>
    </source>
</evidence>
<feature type="region of interest" description="Disordered" evidence="1">
    <location>
        <begin position="147"/>
        <end position="193"/>
    </location>
</feature>
<dbReference type="AlphaFoldDB" id="A0A4U5M6S5"/>
<dbReference type="PANTHER" id="PTHR12460:SF0">
    <property type="entry name" value="CID DOMAIN-CONTAINING PROTEIN-RELATED"/>
    <property type="match status" value="1"/>
</dbReference>
<dbReference type="EMBL" id="AZBU02000009">
    <property type="protein sequence ID" value="TKR64522.1"/>
    <property type="molecule type" value="Genomic_DNA"/>
</dbReference>
<evidence type="ECO:0000259" key="2">
    <source>
        <dbReference type="PROSITE" id="PS51391"/>
    </source>
</evidence>
<dbReference type="Pfam" id="PF16566">
    <property type="entry name" value="CREPT"/>
    <property type="match status" value="1"/>
</dbReference>
<dbReference type="PANTHER" id="PTHR12460">
    <property type="entry name" value="CYCLIN-DEPENDENT KINASE INHIBITOR-RELATED PROTEIN"/>
    <property type="match status" value="1"/>
</dbReference>
<protein>
    <recommendedName>
        <fullName evidence="2">CID domain-containing protein</fullName>
    </recommendedName>
</protein>
<dbReference type="PROSITE" id="PS51391">
    <property type="entry name" value="CID"/>
    <property type="match status" value="1"/>
</dbReference>